<feature type="compositionally biased region" description="Basic and acidic residues" evidence="1">
    <location>
        <begin position="1344"/>
        <end position="1383"/>
    </location>
</feature>
<dbReference type="SUPFAM" id="SSF52540">
    <property type="entry name" value="P-loop containing nucleoside triphosphate hydrolases"/>
    <property type="match status" value="2"/>
</dbReference>
<dbReference type="SUPFAM" id="SSF55464">
    <property type="entry name" value="Origin of replication-binding domain, RBD-like"/>
    <property type="match status" value="1"/>
</dbReference>
<dbReference type="CDD" id="cd18809">
    <property type="entry name" value="SF1_C_RecD"/>
    <property type="match status" value="1"/>
</dbReference>
<organism evidence="3 4">
    <name type="scientific">Actinomycetospora lemnae</name>
    <dbReference type="NCBI Taxonomy" id="3019891"/>
    <lineage>
        <taxon>Bacteria</taxon>
        <taxon>Bacillati</taxon>
        <taxon>Actinomycetota</taxon>
        <taxon>Actinomycetes</taxon>
        <taxon>Pseudonocardiales</taxon>
        <taxon>Pseudonocardiaceae</taxon>
        <taxon>Actinomycetospora</taxon>
    </lineage>
</organism>
<dbReference type="Proteomes" id="UP001300763">
    <property type="component" value="Unassembled WGS sequence"/>
</dbReference>
<dbReference type="Pfam" id="PF13604">
    <property type="entry name" value="AAA_30"/>
    <property type="match status" value="1"/>
</dbReference>
<accession>A0ABT5T096</accession>
<proteinExistence type="predicted"/>
<evidence type="ECO:0000259" key="2">
    <source>
        <dbReference type="Pfam" id="PF08751"/>
    </source>
</evidence>
<comment type="caution">
    <text evidence="3">The sequence shown here is derived from an EMBL/GenBank/DDBJ whole genome shotgun (WGS) entry which is preliminary data.</text>
</comment>
<feature type="region of interest" description="Disordered" evidence="1">
    <location>
        <begin position="1344"/>
        <end position="1495"/>
    </location>
</feature>
<dbReference type="Gene3D" id="2.30.30.940">
    <property type="match status" value="1"/>
</dbReference>
<keyword evidence="4" id="KW-1185">Reference proteome</keyword>
<evidence type="ECO:0000256" key="1">
    <source>
        <dbReference type="SAM" id="MobiDB-lite"/>
    </source>
</evidence>
<sequence>MLSVSSGYSPDYLLKEVATGRENYYTGAVSDGEPPGRWWGSGAEALGLTGLVEAQDMRALYERFLDPRADGFADPTRWDEVPTLGHSGRRYTSEDDLYAAALEREPGADAERRAELRTEAGKVARHNVAFLDVTFSVQKSVTLLHTAFEAEEVKARAAGDEDSATAWGQYRQAVEDAIWSGNNAALSYLSDHAGYARVGHHGGVAGRWVDSHDWVVTSFFQHDSRDHDPQLHIHNPVLNRVQGPDGEWRTLDSRAIHKFRAAAAAVAERTTEERLTRTVGVRFATRPDGKAREVVGVDPEAMDLVSTRRHAVSARAAELIDAFELRHGRAPNGLERDRLARQATLATRAAKSHDGETREQLLDRVDATVRAEVTGGLRGVAEEALASRPEAPEAMSWSPAAVIETALADVQSKKAGWTRADLTRSINDALPDHLGLLEATDIATFLDSLTDHALELAVPLDPARPGDAALPDALRLRHGQSAYDAPGARLYATPEHVHTERAMVAATTTGGAAAVPGHVADRFVEQLREAGVELGVDQAAAVRGVLTSGARVESLVGPAGTGKSFVVGTLARAWSDPCRVPADAAPRRVFGLAASQVATNVLTAEGLTACNVTRWLGSQDRLASRHHGLAVPEDEAWRLRAGDLVVVDESAMTDTAALAAIHAHADAAGAKLLLVGDHRQLAAVGAGGGMDLLATSGSRYELTDARRFAAEWERGASLRLRAGDEAVLREYHQHGRILDAGTRDEAETSAATAWLADTLAGRRSLLLVDMNEQADRLSAVLRAELVRLGRVDEAGVALATGTFAGVGDVIQARRNGWELIGHEGNRRPPINRETYTVTGLRDDGSLEVRHGSTGHDGAGERMVLPADYVADHVALAYASTVHAAQGATVDSTHSVVTGSTGPAALYVGMSRGRNANTAHVATVTEVDDPARGTERHRLHRDPVATLAGILDTSATAAPRSAVATATESAEEAGTTRTAAELLADAAQLAAAERTAGWLDQLTAEGVLGPKDRAGIAAEDGTASLTRILRRAEIAGHDPRQVLHDAIADRPLDGARNLTNVVHGRIRDEHTFDPVGDTWSAWTPRTDNAEWNQYLTSLATAADLRAQELGEQLADNAPAWLIDALGPVPATPDERDAWQDKAAAVAAYRESRGYDVDDDALGPAPAPGQAEAYAAYRAAWRALGRPDIDREELELSDGQLRVRVRAYDREAAWAPRYVGNELAGTRQAADHARQNEQLRRAEALAVPDDSERTRLIREAEQAAALAGTLDQRAEQLHELDDARSRWLVHTSGTRAAAERSKAELAARHIDDTEPERLVTAEEWLAAHRQALDEDEPHREITEADLDLAEHDRAPTEHTTDEDRASQEAGERPAEAERRERTRPDDAEEPEVVESVPVVESPDLDIREEAVNEPAPVAEDDVRVPSAEETAAATERAHRALAEMRARESADVKESEEHRVEELTRWHADDERAAHHMDDADDSAEDLADVVNADVTT</sequence>
<protein>
    <submittedName>
        <fullName evidence="3">MobF family relaxase</fullName>
    </submittedName>
</protein>
<dbReference type="InterPro" id="IPR027417">
    <property type="entry name" value="P-loop_NTPase"/>
</dbReference>
<dbReference type="Gene3D" id="3.40.50.300">
    <property type="entry name" value="P-loop containing nucleotide triphosphate hydrolases"/>
    <property type="match status" value="2"/>
</dbReference>
<feature type="compositionally biased region" description="Acidic residues" evidence="1">
    <location>
        <begin position="1477"/>
        <end position="1486"/>
    </location>
</feature>
<feature type="domain" description="TrwC relaxase" evidence="2">
    <location>
        <begin position="11"/>
        <end position="361"/>
    </location>
</feature>
<evidence type="ECO:0000313" key="4">
    <source>
        <dbReference type="Proteomes" id="UP001300763"/>
    </source>
</evidence>
<evidence type="ECO:0000313" key="3">
    <source>
        <dbReference type="EMBL" id="MDD7968439.1"/>
    </source>
</evidence>
<gene>
    <name evidence="3" type="primary">mobF</name>
    <name evidence="3" type="ORF">PGB27_24110</name>
</gene>
<feature type="compositionally biased region" description="Basic and acidic residues" evidence="1">
    <location>
        <begin position="1433"/>
        <end position="1476"/>
    </location>
</feature>
<name>A0ABT5T096_9PSEU</name>
<reference evidence="3 4" key="1">
    <citation type="submission" date="2023-02" db="EMBL/GenBank/DDBJ databases">
        <title>Genome sequencing required for Actinomycetospora new species description.</title>
        <authorList>
            <person name="Saimee Y."/>
            <person name="Duangmal K."/>
        </authorList>
    </citation>
    <scope>NUCLEOTIDE SEQUENCE [LARGE SCALE GENOMIC DNA]</scope>
    <source>
        <strain evidence="3 4">DW7H6</strain>
    </source>
</reference>
<dbReference type="NCBIfam" id="NF041492">
    <property type="entry name" value="MobF"/>
    <property type="match status" value="1"/>
</dbReference>
<dbReference type="EMBL" id="JAQZAO010000012">
    <property type="protein sequence ID" value="MDD7968439.1"/>
    <property type="molecule type" value="Genomic_DNA"/>
</dbReference>
<dbReference type="RefSeq" id="WP_274202969.1">
    <property type="nucleotide sequence ID" value="NZ_JAQZAO010000012.1"/>
</dbReference>
<dbReference type="Pfam" id="PF08751">
    <property type="entry name" value="TrwC"/>
    <property type="match status" value="1"/>
</dbReference>
<dbReference type="InterPro" id="IPR014862">
    <property type="entry name" value="TrwC"/>
</dbReference>